<keyword evidence="2" id="KW-0812">Transmembrane</keyword>
<comment type="caution">
    <text evidence="3">The sequence shown here is derived from an EMBL/GenBank/DDBJ whole genome shotgun (WGS) entry which is preliminary data.</text>
</comment>
<dbReference type="OrthoDB" id="10627903at2759"/>
<dbReference type="Proteomes" id="UP000243579">
    <property type="component" value="Unassembled WGS sequence"/>
</dbReference>
<sequence length="134" mass="14131">MGEANATATPFPTLNAAVQSPTYAKVIVGIVAGLVFLVGFIACYIIVRRAAAYNRALEATASDPRVAQSEVVTGWFKHTTPREASSHAQSSLWSERFASPLALASPRETDASSEPSLCQGSARVRAPAVQESPV</sequence>
<evidence type="ECO:0008006" key="5">
    <source>
        <dbReference type="Google" id="ProtNLM"/>
    </source>
</evidence>
<accession>A0A1V9YFX2</accession>
<keyword evidence="2" id="KW-1133">Transmembrane helix</keyword>
<evidence type="ECO:0000256" key="1">
    <source>
        <dbReference type="SAM" id="MobiDB-lite"/>
    </source>
</evidence>
<proteinExistence type="predicted"/>
<protein>
    <recommendedName>
        <fullName evidence="5">Transmembrane protein</fullName>
    </recommendedName>
</protein>
<dbReference type="EMBL" id="JNBR01001845">
    <property type="protein sequence ID" value="OQR84598.1"/>
    <property type="molecule type" value="Genomic_DNA"/>
</dbReference>
<keyword evidence="2" id="KW-0472">Membrane</keyword>
<evidence type="ECO:0000313" key="3">
    <source>
        <dbReference type="EMBL" id="OQR84598.1"/>
    </source>
</evidence>
<feature type="region of interest" description="Disordered" evidence="1">
    <location>
        <begin position="104"/>
        <end position="134"/>
    </location>
</feature>
<reference evidence="3 4" key="1">
    <citation type="journal article" date="2014" name="Genome Biol. Evol.">
        <title>The secreted proteins of Achlya hypogyna and Thraustotheca clavata identify the ancestral oomycete secretome and reveal gene acquisitions by horizontal gene transfer.</title>
        <authorList>
            <person name="Misner I."/>
            <person name="Blouin N."/>
            <person name="Leonard G."/>
            <person name="Richards T.A."/>
            <person name="Lane C.E."/>
        </authorList>
    </citation>
    <scope>NUCLEOTIDE SEQUENCE [LARGE SCALE GENOMIC DNA]</scope>
    <source>
        <strain evidence="3 4">ATCC 48635</strain>
    </source>
</reference>
<feature type="transmembrane region" description="Helical" evidence="2">
    <location>
        <begin position="26"/>
        <end position="47"/>
    </location>
</feature>
<dbReference type="AlphaFoldDB" id="A0A1V9YFX2"/>
<organism evidence="3 4">
    <name type="scientific">Achlya hypogyna</name>
    <name type="common">Oomycete</name>
    <name type="synonym">Protoachlya hypogyna</name>
    <dbReference type="NCBI Taxonomy" id="1202772"/>
    <lineage>
        <taxon>Eukaryota</taxon>
        <taxon>Sar</taxon>
        <taxon>Stramenopiles</taxon>
        <taxon>Oomycota</taxon>
        <taxon>Saprolegniomycetes</taxon>
        <taxon>Saprolegniales</taxon>
        <taxon>Achlyaceae</taxon>
        <taxon>Achlya</taxon>
    </lineage>
</organism>
<keyword evidence="4" id="KW-1185">Reference proteome</keyword>
<evidence type="ECO:0000256" key="2">
    <source>
        <dbReference type="SAM" id="Phobius"/>
    </source>
</evidence>
<evidence type="ECO:0000313" key="4">
    <source>
        <dbReference type="Proteomes" id="UP000243579"/>
    </source>
</evidence>
<gene>
    <name evidence="3" type="ORF">ACHHYP_13181</name>
</gene>
<name>A0A1V9YFX2_ACHHY</name>